<keyword evidence="2" id="KW-1133">Transmembrane helix</keyword>
<evidence type="ECO:0000256" key="1">
    <source>
        <dbReference type="ARBA" id="ARBA00007637"/>
    </source>
</evidence>
<proteinExistence type="inferred from homology"/>
<dbReference type="SUPFAM" id="SSF51735">
    <property type="entry name" value="NAD(P)-binding Rossmann-fold domains"/>
    <property type="match status" value="1"/>
</dbReference>
<reference evidence="4 5" key="1">
    <citation type="submission" date="2016-09" db="EMBL/GenBank/DDBJ databases">
        <title>Desulfuribacillus arsenicus sp. nov., an obligately anaerobic, dissimilatory arsenic- and antimonate-reducing bacterium isolated from anoxic sediments.</title>
        <authorList>
            <person name="Abin C.A."/>
            <person name="Hollibaugh J.T."/>
        </authorList>
    </citation>
    <scope>NUCLEOTIDE SEQUENCE [LARGE SCALE GENOMIC DNA]</scope>
    <source>
        <strain evidence="4 5">MLFW-2</strain>
    </source>
</reference>
<keyword evidence="2" id="KW-0812">Transmembrane</keyword>
<keyword evidence="2" id="KW-0472">Membrane</keyword>
<dbReference type="Proteomes" id="UP000095255">
    <property type="component" value="Unassembled WGS sequence"/>
</dbReference>
<evidence type="ECO:0000256" key="2">
    <source>
        <dbReference type="SAM" id="Phobius"/>
    </source>
</evidence>
<sequence>MKVAVTGATGFLGKHLVESLVEKGHHVLAISRRRREDVLELFPSLNNSSGVETLQIDISSNFSLPKDIQIVFHCAGVIDKDDKSLRLGNVTATEHVAKACLDNDSIMIHVSSAGVVGSDTDHTDIDERTPCSPNNAYEKSKYEAEEIVQSYVEKGLNARILRPTIIVGVGRDPHKDSFLHLLKSIKSRKYINIGNGTYNIIPIREVVRALEIIAFTNLPNGEVYIINSPISFKRFCAIVNQQFCIHNRTMAIPFWIGFVLTSLIQGFSLLLRKKSPLTFSRLFALTNQRNFSSNKLLSMTSYQPDFEVEQWVAVLCQKYMDEGLL</sequence>
<evidence type="ECO:0000259" key="3">
    <source>
        <dbReference type="Pfam" id="PF01370"/>
    </source>
</evidence>
<dbReference type="Pfam" id="PF01370">
    <property type="entry name" value="Epimerase"/>
    <property type="match status" value="1"/>
</dbReference>
<dbReference type="PANTHER" id="PTHR43000">
    <property type="entry name" value="DTDP-D-GLUCOSE 4,6-DEHYDRATASE-RELATED"/>
    <property type="match status" value="1"/>
</dbReference>
<accession>A0A1E5L5V4</accession>
<gene>
    <name evidence="4" type="ORF">BHU72_05340</name>
</gene>
<organism evidence="4 5">
    <name type="scientific">Desulfuribacillus stibiiarsenatis</name>
    <dbReference type="NCBI Taxonomy" id="1390249"/>
    <lineage>
        <taxon>Bacteria</taxon>
        <taxon>Bacillati</taxon>
        <taxon>Bacillota</taxon>
        <taxon>Desulfuribacillia</taxon>
        <taxon>Desulfuribacillales</taxon>
        <taxon>Desulfuribacillaceae</taxon>
        <taxon>Desulfuribacillus</taxon>
    </lineage>
</organism>
<protein>
    <recommendedName>
        <fullName evidence="3">NAD-dependent epimerase/dehydratase domain-containing protein</fullName>
    </recommendedName>
</protein>
<dbReference type="OrthoDB" id="9807212at2"/>
<dbReference type="AlphaFoldDB" id="A0A1E5L5V4"/>
<dbReference type="STRING" id="1390249.BHU72_05340"/>
<name>A0A1E5L5V4_9FIRM</name>
<dbReference type="InterPro" id="IPR001509">
    <property type="entry name" value="Epimerase_deHydtase"/>
</dbReference>
<comment type="similarity">
    <text evidence="1">Belongs to the NAD(P)-dependent epimerase/dehydratase family.</text>
</comment>
<evidence type="ECO:0000313" key="5">
    <source>
        <dbReference type="Proteomes" id="UP000095255"/>
    </source>
</evidence>
<keyword evidence="5" id="KW-1185">Reference proteome</keyword>
<dbReference type="EMBL" id="MJAT01000022">
    <property type="protein sequence ID" value="OEH85510.1"/>
    <property type="molecule type" value="Genomic_DNA"/>
</dbReference>
<feature type="domain" description="NAD-dependent epimerase/dehydratase" evidence="3">
    <location>
        <begin position="3"/>
        <end position="224"/>
    </location>
</feature>
<feature type="transmembrane region" description="Helical" evidence="2">
    <location>
        <begin position="252"/>
        <end position="271"/>
    </location>
</feature>
<comment type="caution">
    <text evidence="4">The sequence shown here is derived from an EMBL/GenBank/DDBJ whole genome shotgun (WGS) entry which is preliminary data.</text>
</comment>
<dbReference type="InterPro" id="IPR036291">
    <property type="entry name" value="NAD(P)-bd_dom_sf"/>
</dbReference>
<evidence type="ECO:0000313" key="4">
    <source>
        <dbReference type="EMBL" id="OEH85510.1"/>
    </source>
</evidence>
<dbReference type="Gene3D" id="3.40.50.720">
    <property type="entry name" value="NAD(P)-binding Rossmann-like Domain"/>
    <property type="match status" value="1"/>
</dbReference>
<dbReference type="RefSeq" id="WP_069702337.1">
    <property type="nucleotide sequence ID" value="NZ_MJAT01000022.1"/>
</dbReference>